<protein>
    <submittedName>
        <fullName evidence="2">Lipase (Class 3)</fullName>
    </submittedName>
</protein>
<gene>
    <name evidence="2" type="ORF">SAMN02799615_03915</name>
</gene>
<reference evidence="3" key="1">
    <citation type="submission" date="2016-10" db="EMBL/GenBank/DDBJ databases">
        <authorList>
            <person name="Varghese N."/>
            <person name="Submissions S."/>
        </authorList>
    </citation>
    <scope>NUCLEOTIDE SEQUENCE [LARGE SCALE GENOMIC DNA]</scope>
    <source>
        <strain evidence="3">UNC178MFTsu3.1</strain>
    </source>
</reference>
<dbReference type="CDD" id="cd00519">
    <property type="entry name" value="Lipase_3"/>
    <property type="match status" value="1"/>
</dbReference>
<dbReference type="AlphaFoldDB" id="A0A1I2J8J5"/>
<dbReference type="PANTHER" id="PTHR45856:SF11">
    <property type="entry name" value="FUNGAL LIPASE-LIKE DOMAIN-CONTAINING PROTEIN"/>
    <property type="match status" value="1"/>
</dbReference>
<feature type="domain" description="Fungal lipase-type" evidence="1">
    <location>
        <begin position="152"/>
        <end position="234"/>
    </location>
</feature>
<accession>A0A1I2J8J5</accession>
<dbReference type="PANTHER" id="PTHR45856">
    <property type="entry name" value="ALPHA/BETA-HYDROLASES SUPERFAMILY PROTEIN"/>
    <property type="match status" value="1"/>
</dbReference>
<evidence type="ECO:0000313" key="3">
    <source>
        <dbReference type="Proteomes" id="UP000199477"/>
    </source>
</evidence>
<dbReference type="InterPro" id="IPR029058">
    <property type="entry name" value="AB_hydrolase_fold"/>
</dbReference>
<dbReference type="EMBL" id="FONH01000022">
    <property type="protein sequence ID" value="SFF51112.1"/>
    <property type="molecule type" value="Genomic_DNA"/>
</dbReference>
<dbReference type="InterPro" id="IPR051218">
    <property type="entry name" value="Sec_MonoDiacylglyc_Lipase"/>
</dbReference>
<dbReference type="RefSeq" id="WP_026634874.1">
    <property type="nucleotide sequence ID" value="NZ_FONH01000022.1"/>
</dbReference>
<keyword evidence="3" id="KW-1185">Reference proteome</keyword>
<dbReference type="SUPFAM" id="SSF53474">
    <property type="entry name" value="alpha/beta-Hydrolases"/>
    <property type="match status" value="1"/>
</dbReference>
<dbReference type="GO" id="GO:0006629">
    <property type="term" value="P:lipid metabolic process"/>
    <property type="evidence" value="ECO:0007669"/>
    <property type="project" value="InterPro"/>
</dbReference>
<proteinExistence type="predicted"/>
<dbReference type="Proteomes" id="UP000199477">
    <property type="component" value="Unassembled WGS sequence"/>
</dbReference>
<dbReference type="Gene3D" id="3.40.50.1820">
    <property type="entry name" value="alpha/beta hydrolase"/>
    <property type="match status" value="1"/>
</dbReference>
<sequence>MSSSDAKINLTLAFVLNNATVDDHGNAMQYPAPSAVQENIVKRVKQSTYAKDFALVWGPSTFLDPGTTSGDTKGYSANVTAIFKGPKGDYRVVTSGTNPKSDFDISEEDNDIAQTALSALISSAPWGTSISKGAMAGAQNILQGSTPMGGSLLGYLTNHASNGGTITVVGHSLGGALASVLALYLKAELSSATVNCFTFAAPTAGNEQFADYFDTTMTGLSTRFFNSKDIVPDSWSASTIKNILTIYKPDIDTPKKIQDDINKNLGALKFLNFKQPSEGQQQLTGAVNTGLIKNDDSDFDRQVGYQHVDAYLTLLGMAAGDVWLPPASTVRGEDLVLG</sequence>
<dbReference type="STRING" id="500610.SAMN02799615_03915"/>
<name>A0A1I2J8J5_9GAMM</name>
<evidence type="ECO:0000313" key="2">
    <source>
        <dbReference type="EMBL" id="SFF51112.1"/>
    </source>
</evidence>
<organism evidence="2 3">
    <name type="scientific">Dyella marensis</name>
    <dbReference type="NCBI Taxonomy" id="500610"/>
    <lineage>
        <taxon>Bacteria</taxon>
        <taxon>Pseudomonadati</taxon>
        <taxon>Pseudomonadota</taxon>
        <taxon>Gammaproteobacteria</taxon>
        <taxon>Lysobacterales</taxon>
        <taxon>Rhodanobacteraceae</taxon>
        <taxon>Dyella</taxon>
    </lineage>
</organism>
<evidence type="ECO:0000259" key="1">
    <source>
        <dbReference type="Pfam" id="PF01764"/>
    </source>
</evidence>
<dbReference type="Pfam" id="PF01764">
    <property type="entry name" value="Lipase_3"/>
    <property type="match status" value="1"/>
</dbReference>
<dbReference type="InterPro" id="IPR002921">
    <property type="entry name" value="Fungal_lipase-type"/>
</dbReference>